<dbReference type="InterPro" id="IPR044930">
    <property type="entry name" value="Homing_endonuclease_His-Me"/>
</dbReference>
<keyword evidence="2" id="KW-0378">Hydrolase</keyword>
<organism evidence="2 3">
    <name type="scientific">Kluyvera phage Kvp1</name>
    <dbReference type="NCBI Taxonomy" id="47049"/>
    <lineage>
        <taxon>Viruses</taxon>
        <taxon>Duplodnaviria</taxon>
        <taxon>Heunggongvirae</taxon>
        <taxon>Uroviricota</taxon>
        <taxon>Caudoviricetes</taxon>
        <taxon>Autographivirales</taxon>
        <taxon>Autotranscriptaviridae</taxon>
        <taxon>Studiervirinae</taxon>
        <taxon>Berlinvirus</taxon>
        <taxon>Berlinvirus Kvp1</taxon>
    </lineage>
</organism>
<keyword evidence="3" id="KW-1185">Reference proteome</keyword>
<dbReference type="EMBL" id="FJ194439">
    <property type="protein sequence ID" value="ACJ14561.1"/>
    <property type="molecule type" value="Genomic_DNA"/>
</dbReference>
<dbReference type="KEGG" id="vg:7040057"/>
<evidence type="ECO:0000259" key="1">
    <source>
        <dbReference type="Pfam" id="PF13392"/>
    </source>
</evidence>
<dbReference type="OrthoDB" id="21336at10239"/>
<reference evidence="2 3" key="1">
    <citation type="journal article" date="2008" name="Virol. J.">
        <title>The genome and proteome of the Kluyvera bacteriophage Kvp1--another member of the T7-like Autographivirinae.</title>
        <authorList>
            <person name="Lingohr E.J."/>
            <person name="Villegas A."/>
            <person name="She Y.M."/>
            <person name="Ceyssens P.J."/>
            <person name="Kropinski A.M."/>
        </authorList>
    </citation>
    <scope>NUCLEOTIDE SEQUENCE [LARGE SCALE GENOMIC DNA]</scope>
</reference>
<gene>
    <name evidence="2" type="primary">2.8</name>
</gene>
<proteinExistence type="predicted"/>
<dbReference type="RefSeq" id="YP_002308399.1">
    <property type="nucleotide sequence ID" value="NC_011534.1"/>
</dbReference>
<evidence type="ECO:0000313" key="2">
    <source>
        <dbReference type="EMBL" id="ACJ14561.1"/>
    </source>
</evidence>
<protein>
    <submittedName>
        <fullName evidence="2">Probable HNH endonuclease</fullName>
    </submittedName>
</protein>
<dbReference type="InterPro" id="IPR044925">
    <property type="entry name" value="His-Me_finger_sf"/>
</dbReference>
<keyword evidence="2" id="KW-0540">Nuclease</keyword>
<dbReference type="GeneID" id="7040057"/>
<sequence>MAGLKKTDKTSNSERLAGFLKETPGGCLEFQGGRVHKYGVFWMNGKNHRAHRAAFELHHGREPNGILLHTCDNPLCCNPSHLSEGTQSDNMADMVRKGRSLKGVMNPKCKFTEEDVAFILTSTMKVKDLAAKFGVSRRTISNWRRKQ</sequence>
<evidence type="ECO:0000313" key="3">
    <source>
        <dbReference type="Proteomes" id="UP000202320"/>
    </source>
</evidence>
<dbReference type="GO" id="GO:0004519">
    <property type="term" value="F:endonuclease activity"/>
    <property type="evidence" value="ECO:0007669"/>
    <property type="project" value="UniProtKB-KW"/>
</dbReference>
<dbReference type="InterPro" id="IPR003615">
    <property type="entry name" value="HNH_nuc"/>
</dbReference>
<keyword evidence="2" id="KW-0255">Endonuclease</keyword>
<dbReference type="Proteomes" id="UP000202320">
    <property type="component" value="Segment"/>
</dbReference>
<dbReference type="SUPFAM" id="SSF54060">
    <property type="entry name" value="His-Me finger endonucleases"/>
    <property type="match status" value="1"/>
</dbReference>
<accession>B6Z9F9</accession>
<dbReference type="Gene3D" id="3.90.75.10">
    <property type="entry name" value="Homing Intron 3 (I-ppo) Encoded Endonuclease, Chain A"/>
    <property type="match status" value="1"/>
</dbReference>
<dbReference type="Pfam" id="PF13392">
    <property type="entry name" value="HNH_3"/>
    <property type="match status" value="1"/>
</dbReference>
<name>B6Z9F9_9CAUD</name>
<feature type="domain" description="HNH nuclease" evidence="1">
    <location>
        <begin position="49"/>
        <end position="91"/>
    </location>
</feature>